<dbReference type="InterPro" id="IPR000595">
    <property type="entry name" value="cNMP-bd_dom"/>
</dbReference>
<reference evidence="2 3" key="1">
    <citation type="submission" date="2019-12" db="EMBL/GenBank/DDBJ databases">
        <title>The draft genomic sequence of strain Chitinophaga oryziterrae JCM 16595.</title>
        <authorList>
            <person name="Zhang X."/>
        </authorList>
    </citation>
    <scope>NUCLEOTIDE SEQUENCE [LARGE SCALE GENOMIC DNA]</scope>
    <source>
        <strain evidence="2 3">JCM 16595</strain>
    </source>
</reference>
<organism evidence="2 3">
    <name type="scientific">Chitinophaga oryziterrae</name>
    <dbReference type="NCBI Taxonomy" id="1031224"/>
    <lineage>
        <taxon>Bacteria</taxon>
        <taxon>Pseudomonadati</taxon>
        <taxon>Bacteroidota</taxon>
        <taxon>Chitinophagia</taxon>
        <taxon>Chitinophagales</taxon>
        <taxon>Chitinophagaceae</taxon>
        <taxon>Chitinophaga</taxon>
    </lineage>
</organism>
<dbReference type="SUPFAM" id="SSF51206">
    <property type="entry name" value="cAMP-binding domain-like"/>
    <property type="match status" value="1"/>
</dbReference>
<evidence type="ECO:0000313" key="2">
    <source>
        <dbReference type="EMBL" id="MVT42982.1"/>
    </source>
</evidence>
<dbReference type="CDD" id="cd00038">
    <property type="entry name" value="CAP_ED"/>
    <property type="match status" value="1"/>
</dbReference>
<dbReference type="EMBL" id="WRXO01000006">
    <property type="protein sequence ID" value="MVT42982.1"/>
    <property type="molecule type" value="Genomic_DNA"/>
</dbReference>
<sequence>MDKFFLTVSQFTDLSADSKQELSSCLEELTLPKGHILVKQDAVCNFLYFIDRGLTRTYYLKDGKDVTDWISDENSFACSIISFITRKPDRRIIELLEPSVLFSVHYNDLESLCSKHHDIENFFRNLVSFGLVQLQQKFDDLHFASALQRYQTLMTTHPTFIQRVPLGMIASYLGITQETLSRIRSQI</sequence>
<dbReference type="InterPro" id="IPR018490">
    <property type="entry name" value="cNMP-bd_dom_sf"/>
</dbReference>
<dbReference type="Gene3D" id="2.60.120.10">
    <property type="entry name" value="Jelly Rolls"/>
    <property type="match status" value="1"/>
</dbReference>
<name>A0A6N8JFT1_9BACT</name>
<proteinExistence type="predicted"/>
<dbReference type="InterPro" id="IPR014710">
    <property type="entry name" value="RmlC-like_jellyroll"/>
</dbReference>
<protein>
    <submittedName>
        <fullName evidence="2">Cyclic nucleotide-binding domain-containing protein</fullName>
    </submittedName>
</protein>
<dbReference type="OrthoDB" id="680421at2"/>
<dbReference type="Pfam" id="PF00027">
    <property type="entry name" value="cNMP_binding"/>
    <property type="match status" value="1"/>
</dbReference>
<accession>A0A6N8JFT1</accession>
<keyword evidence="3" id="KW-1185">Reference proteome</keyword>
<dbReference type="Proteomes" id="UP000468388">
    <property type="component" value="Unassembled WGS sequence"/>
</dbReference>
<comment type="caution">
    <text evidence="2">The sequence shown here is derived from an EMBL/GenBank/DDBJ whole genome shotgun (WGS) entry which is preliminary data.</text>
</comment>
<evidence type="ECO:0000313" key="3">
    <source>
        <dbReference type="Proteomes" id="UP000468388"/>
    </source>
</evidence>
<evidence type="ECO:0000259" key="1">
    <source>
        <dbReference type="PROSITE" id="PS50042"/>
    </source>
</evidence>
<gene>
    <name evidence="2" type="ORF">GO495_20465</name>
</gene>
<dbReference type="RefSeq" id="WP_157301592.1">
    <property type="nucleotide sequence ID" value="NZ_BAAAZB010000004.1"/>
</dbReference>
<dbReference type="AlphaFoldDB" id="A0A6N8JFT1"/>
<feature type="domain" description="Cyclic nucleotide-binding" evidence="1">
    <location>
        <begin position="10"/>
        <end position="53"/>
    </location>
</feature>
<dbReference type="PROSITE" id="PS50042">
    <property type="entry name" value="CNMP_BINDING_3"/>
    <property type="match status" value="1"/>
</dbReference>